<name>A0A8S8ZK72_SORMA</name>
<feature type="compositionally biased region" description="Polar residues" evidence="1">
    <location>
        <begin position="1"/>
        <end position="16"/>
    </location>
</feature>
<reference evidence="2 3" key="1">
    <citation type="submission" date="2017-07" db="EMBL/GenBank/DDBJ databases">
        <title>Genome sequence of the Sordaria macrospora wild type strain R19027.</title>
        <authorList>
            <person name="Nowrousian M."/>
            <person name="Teichert I."/>
            <person name="Kueck U."/>
        </authorList>
    </citation>
    <scope>NUCLEOTIDE SEQUENCE [LARGE SCALE GENOMIC DNA]</scope>
    <source>
        <strain evidence="2 3">R19027</strain>
        <tissue evidence="2">Mycelium</tissue>
    </source>
</reference>
<proteinExistence type="predicted"/>
<protein>
    <submittedName>
        <fullName evidence="2">Uncharacterized protein</fullName>
    </submittedName>
</protein>
<sequence length="94" mass="9707">MSSRQIKTPTRTVTSHQTEEVTVSPGGNTATLTVTTTVVETKTTVTEYNRAAPAAPAGDAGVAGVDEKKAAVATDAGVDEKKDEAKEGTSEEKK</sequence>
<evidence type="ECO:0000256" key="1">
    <source>
        <dbReference type="SAM" id="MobiDB-lite"/>
    </source>
</evidence>
<comment type="caution">
    <text evidence="2">The sequence shown here is derived from an EMBL/GenBank/DDBJ whole genome shotgun (WGS) entry which is preliminary data.</text>
</comment>
<dbReference type="Proteomes" id="UP000433876">
    <property type="component" value="Unassembled WGS sequence"/>
</dbReference>
<organism evidence="2 3">
    <name type="scientific">Sordaria macrospora</name>
    <dbReference type="NCBI Taxonomy" id="5147"/>
    <lineage>
        <taxon>Eukaryota</taxon>
        <taxon>Fungi</taxon>
        <taxon>Dikarya</taxon>
        <taxon>Ascomycota</taxon>
        <taxon>Pezizomycotina</taxon>
        <taxon>Sordariomycetes</taxon>
        <taxon>Sordariomycetidae</taxon>
        <taxon>Sordariales</taxon>
        <taxon>Sordariaceae</taxon>
        <taxon>Sordaria</taxon>
    </lineage>
</organism>
<dbReference type="EMBL" id="NMPR01000143">
    <property type="protein sequence ID" value="KAA8629256.1"/>
    <property type="molecule type" value="Genomic_DNA"/>
</dbReference>
<gene>
    <name evidence="2" type="ORF">SMACR_06971</name>
</gene>
<evidence type="ECO:0000313" key="2">
    <source>
        <dbReference type="EMBL" id="KAA8629256.1"/>
    </source>
</evidence>
<feature type="region of interest" description="Disordered" evidence="1">
    <location>
        <begin position="1"/>
        <end position="29"/>
    </location>
</feature>
<evidence type="ECO:0000313" key="3">
    <source>
        <dbReference type="Proteomes" id="UP000433876"/>
    </source>
</evidence>
<feature type="compositionally biased region" description="Basic and acidic residues" evidence="1">
    <location>
        <begin position="78"/>
        <end position="94"/>
    </location>
</feature>
<dbReference type="VEuPathDB" id="FungiDB:SMAC_06971"/>
<dbReference type="OMA" id="VTEYNRA"/>
<feature type="compositionally biased region" description="Low complexity" evidence="1">
    <location>
        <begin position="54"/>
        <end position="64"/>
    </location>
</feature>
<dbReference type="AlphaFoldDB" id="A0A8S8ZK72"/>
<accession>A0A8S8ZK72</accession>
<feature type="region of interest" description="Disordered" evidence="1">
    <location>
        <begin position="54"/>
        <end position="94"/>
    </location>
</feature>